<dbReference type="EMBL" id="JACHFZ010000002">
    <property type="protein sequence ID" value="MBB5291996.1"/>
    <property type="molecule type" value="Genomic_DNA"/>
</dbReference>
<sequence>MSRTKLIGWSAFGVCLLGYGGAVAAAVLMKTGRLEMHEALLWGGPAAIVGEIGLWVAAATLGWTIFKRRKALIDRLFGRKPREV</sequence>
<evidence type="ECO:0000313" key="3">
    <source>
        <dbReference type="Proteomes" id="UP000566663"/>
    </source>
</evidence>
<protein>
    <submittedName>
        <fullName evidence="2">Uncharacterized protein</fullName>
    </submittedName>
</protein>
<proteinExistence type="predicted"/>
<reference evidence="2 3" key="1">
    <citation type="submission" date="2020-08" db="EMBL/GenBank/DDBJ databases">
        <title>Genomic Encyclopedia of Type Strains, Phase IV (KMG-IV): sequencing the most valuable type-strain genomes for metagenomic binning, comparative biology and taxonomic classification.</title>
        <authorList>
            <person name="Goeker M."/>
        </authorList>
    </citation>
    <scope>NUCLEOTIDE SEQUENCE [LARGE SCALE GENOMIC DNA]</scope>
    <source>
        <strain evidence="2 3">DSM 25335</strain>
    </source>
</reference>
<organism evidence="2 3">
    <name type="scientific">Brevundimonas basaltis</name>
    <dbReference type="NCBI Taxonomy" id="472166"/>
    <lineage>
        <taxon>Bacteria</taxon>
        <taxon>Pseudomonadati</taxon>
        <taxon>Pseudomonadota</taxon>
        <taxon>Alphaproteobacteria</taxon>
        <taxon>Caulobacterales</taxon>
        <taxon>Caulobacteraceae</taxon>
        <taxon>Brevundimonas</taxon>
    </lineage>
</organism>
<keyword evidence="3" id="KW-1185">Reference proteome</keyword>
<dbReference type="AlphaFoldDB" id="A0A7W8HY09"/>
<feature type="transmembrane region" description="Helical" evidence="1">
    <location>
        <begin position="41"/>
        <end position="66"/>
    </location>
</feature>
<evidence type="ECO:0000256" key="1">
    <source>
        <dbReference type="SAM" id="Phobius"/>
    </source>
</evidence>
<name>A0A7W8HY09_9CAUL</name>
<keyword evidence="1" id="KW-1133">Transmembrane helix</keyword>
<dbReference type="Proteomes" id="UP000566663">
    <property type="component" value="Unassembled WGS sequence"/>
</dbReference>
<keyword evidence="1" id="KW-0812">Transmembrane</keyword>
<keyword evidence="1" id="KW-0472">Membrane</keyword>
<comment type="caution">
    <text evidence="2">The sequence shown here is derived from an EMBL/GenBank/DDBJ whole genome shotgun (WGS) entry which is preliminary data.</text>
</comment>
<gene>
    <name evidence="2" type="ORF">HNQ67_001510</name>
</gene>
<evidence type="ECO:0000313" key="2">
    <source>
        <dbReference type="EMBL" id="MBB5291996.1"/>
    </source>
</evidence>
<accession>A0A7W8HY09</accession>
<dbReference type="RefSeq" id="WP_183253927.1">
    <property type="nucleotide sequence ID" value="NZ_BAAAFF010000005.1"/>
</dbReference>